<evidence type="ECO:0000313" key="6">
    <source>
        <dbReference type="Proteomes" id="UP000663870"/>
    </source>
</evidence>
<name>A0A816BBS1_9BILA</name>
<organism evidence="5 6">
    <name type="scientific">Rotaria sordida</name>
    <dbReference type="NCBI Taxonomy" id="392033"/>
    <lineage>
        <taxon>Eukaryota</taxon>
        <taxon>Metazoa</taxon>
        <taxon>Spiralia</taxon>
        <taxon>Gnathifera</taxon>
        <taxon>Rotifera</taxon>
        <taxon>Eurotatoria</taxon>
        <taxon>Bdelloidea</taxon>
        <taxon>Philodinida</taxon>
        <taxon>Philodinidae</taxon>
        <taxon>Rotaria</taxon>
    </lineage>
</organism>
<dbReference type="InterPro" id="IPR018990">
    <property type="entry name" value="Prot_inh_I42_chagasin"/>
</dbReference>
<evidence type="ECO:0000256" key="1">
    <source>
        <dbReference type="ARBA" id="ARBA00022690"/>
    </source>
</evidence>
<dbReference type="EMBL" id="CAJNOH010004120">
    <property type="protein sequence ID" value="CAF1360117.1"/>
    <property type="molecule type" value="Genomic_DNA"/>
</dbReference>
<dbReference type="PANTHER" id="PTHR36530">
    <property type="entry name" value="INHIBITOR OF CYSTEINE PEPTIDASE"/>
    <property type="match status" value="1"/>
</dbReference>
<proteinExistence type="predicted"/>
<keyword evidence="1" id="KW-0646">Protease inhibitor</keyword>
<dbReference type="AlphaFoldDB" id="A0A816BBS1"/>
<dbReference type="InterPro" id="IPR052781">
    <property type="entry name" value="Cys_protease_inhibitor_I42"/>
</dbReference>
<feature type="domain" description="Proteinase inhibitor I42 chagasin" evidence="3">
    <location>
        <begin position="16"/>
        <end position="101"/>
    </location>
</feature>
<dbReference type="Proteomes" id="UP000663854">
    <property type="component" value="Unassembled WGS sequence"/>
</dbReference>
<sequence>MDGGSNTNQPVHSITVPSHSTFFVQIPGNATTGYEWTQVSPSKLESADSDYIVDKHPAGALGGGGCWMWQFYTDKAANYAISFIHKRSWEDSAIERVKVEVKVKDP</sequence>
<comment type="caution">
    <text evidence="5">The sequence shown here is derived from an EMBL/GenBank/DDBJ whole genome shotgun (WGS) entry which is preliminary data.</text>
</comment>
<dbReference type="PANTHER" id="PTHR36530:SF1">
    <property type="entry name" value="AMOEBIASIN-1"/>
    <property type="match status" value="1"/>
</dbReference>
<dbReference type="InterPro" id="IPR036331">
    <property type="entry name" value="Chagasin-like_sf"/>
</dbReference>
<dbReference type="Gene3D" id="2.60.40.2020">
    <property type="match status" value="1"/>
</dbReference>
<reference evidence="5" key="1">
    <citation type="submission" date="2021-02" db="EMBL/GenBank/DDBJ databases">
        <authorList>
            <person name="Nowell W R."/>
        </authorList>
    </citation>
    <scope>NUCLEOTIDE SEQUENCE</scope>
</reference>
<dbReference type="EMBL" id="CAJNOL010005509">
    <property type="protein sequence ID" value="CAF1606230.1"/>
    <property type="molecule type" value="Genomic_DNA"/>
</dbReference>
<dbReference type="SUPFAM" id="SSF141066">
    <property type="entry name" value="ICP-like"/>
    <property type="match status" value="1"/>
</dbReference>
<evidence type="ECO:0000313" key="5">
    <source>
        <dbReference type="EMBL" id="CAF1606230.1"/>
    </source>
</evidence>
<dbReference type="Proteomes" id="UP000663870">
    <property type="component" value="Unassembled WGS sequence"/>
</dbReference>
<evidence type="ECO:0000256" key="2">
    <source>
        <dbReference type="ARBA" id="ARBA00022704"/>
    </source>
</evidence>
<keyword evidence="2" id="KW-0789">Thiol protease inhibitor</keyword>
<evidence type="ECO:0000313" key="4">
    <source>
        <dbReference type="EMBL" id="CAF1360117.1"/>
    </source>
</evidence>
<accession>A0A816BBS1</accession>
<evidence type="ECO:0000259" key="3">
    <source>
        <dbReference type="Pfam" id="PF09394"/>
    </source>
</evidence>
<gene>
    <name evidence="5" type="ORF">JXQ802_LOCUS48869</name>
    <name evidence="4" type="ORF">PYM288_LOCUS32834</name>
</gene>
<protein>
    <recommendedName>
        <fullName evidence="3">Proteinase inhibitor I42 chagasin domain-containing protein</fullName>
    </recommendedName>
</protein>
<dbReference type="GO" id="GO:0004869">
    <property type="term" value="F:cysteine-type endopeptidase inhibitor activity"/>
    <property type="evidence" value="ECO:0007669"/>
    <property type="project" value="UniProtKB-KW"/>
</dbReference>
<dbReference type="Pfam" id="PF09394">
    <property type="entry name" value="Inhibitor_I42"/>
    <property type="match status" value="1"/>
</dbReference>
<keyword evidence="6" id="KW-1185">Reference proteome</keyword>